<dbReference type="InterPro" id="IPR001245">
    <property type="entry name" value="Ser-Thr/Tyr_kinase_cat_dom"/>
</dbReference>
<dbReference type="InterPro" id="IPR000719">
    <property type="entry name" value="Prot_kinase_dom"/>
</dbReference>
<dbReference type="GO" id="GO:0004672">
    <property type="term" value="F:protein kinase activity"/>
    <property type="evidence" value="ECO:0007669"/>
    <property type="project" value="InterPro"/>
</dbReference>
<evidence type="ECO:0000256" key="2">
    <source>
        <dbReference type="ARBA" id="ARBA00022475"/>
    </source>
</evidence>
<dbReference type="Gene3D" id="1.10.510.10">
    <property type="entry name" value="Transferase(Phosphotransferase) domain 1"/>
    <property type="match status" value="2"/>
</dbReference>
<gene>
    <name evidence="5" type="ORF">Scaly_2517800</name>
</gene>
<evidence type="ECO:0000259" key="4">
    <source>
        <dbReference type="PROSITE" id="PS50011"/>
    </source>
</evidence>
<evidence type="ECO:0000256" key="3">
    <source>
        <dbReference type="SAM" id="MobiDB-lite"/>
    </source>
</evidence>
<feature type="region of interest" description="Disordered" evidence="3">
    <location>
        <begin position="1"/>
        <end position="46"/>
    </location>
</feature>
<organism evidence="5">
    <name type="scientific">Sesamum calycinum</name>
    <dbReference type="NCBI Taxonomy" id="2727403"/>
    <lineage>
        <taxon>Eukaryota</taxon>
        <taxon>Viridiplantae</taxon>
        <taxon>Streptophyta</taxon>
        <taxon>Embryophyta</taxon>
        <taxon>Tracheophyta</taxon>
        <taxon>Spermatophyta</taxon>
        <taxon>Magnoliopsida</taxon>
        <taxon>eudicotyledons</taxon>
        <taxon>Gunneridae</taxon>
        <taxon>Pentapetalae</taxon>
        <taxon>asterids</taxon>
        <taxon>lamiids</taxon>
        <taxon>Lamiales</taxon>
        <taxon>Pedaliaceae</taxon>
        <taxon>Sesamum</taxon>
    </lineage>
</organism>
<comment type="subcellular location">
    <subcellularLocation>
        <location evidence="1">Cell membrane</location>
    </subcellularLocation>
</comment>
<reference evidence="5" key="2">
    <citation type="journal article" date="2024" name="Plant">
        <title>Genomic evolution and insights into agronomic trait innovations of Sesamum species.</title>
        <authorList>
            <person name="Miao H."/>
            <person name="Wang L."/>
            <person name="Qu L."/>
            <person name="Liu H."/>
            <person name="Sun Y."/>
            <person name="Le M."/>
            <person name="Wang Q."/>
            <person name="Wei S."/>
            <person name="Zheng Y."/>
            <person name="Lin W."/>
            <person name="Duan Y."/>
            <person name="Cao H."/>
            <person name="Xiong S."/>
            <person name="Wang X."/>
            <person name="Wei L."/>
            <person name="Li C."/>
            <person name="Ma Q."/>
            <person name="Ju M."/>
            <person name="Zhao R."/>
            <person name="Li G."/>
            <person name="Mu C."/>
            <person name="Tian Q."/>
            <person name="Mei H."/>
            <person name="Zhang T."/>
            <person name="Gao T."/>
            <person name="Zhang H."/>
        </authorList>
    </citation>
    <scope>NUCLEOTIDE SEQUENCE</scope>
    <source>
        <strain evidence="5">KEN8</strain>
    </source>
</reference>
<feature type="compositionally biased region" description="Polar residues" evidence="3">
    <location>
        <begin position="1"/>
        <end position="10"/>
    </location>
</feature>
<evidence type="ECO:0000256" key="1">
    <source>
        <dbReference type="ARBA" id="ARBA00004236"/>
    </source>
</evidence>
<dbReference type="EMBL" id="JACGWM010000016">
    <property type="protein sequence ID" value="KAL0322214.1"/>
    <property type="molecule type" value="Genomic_DNA"/>
</dbReference>
<dbReference type="Gene3D" id="3.30.200.20">
    <property type="entry name" value="Phosphorylase Kinase, domain 1"/>
    <property type="match status" value="1"/>
</dbReference>
<proteinExistence type="predicted"/>
<dbReference type="Pfam" id="PF07714">
    <property type="entry name" value="PK_Tyr_Ser-Thr"/>
    <property type="match status" value="1"/>
</dbReference>
<feature type="compositionally biased region" description="Low complexity" evidence="3">
    <location>
        <begin position="18"/>
        <end position="31"/>
    </location>
</feature>
<dbReference type="SUPFAM" id="SSF56112">
    <property type="entry name" value="Protein kinase-like (PK-like)"/>
    <property type="match status" value="1"/>
</dbReference>
<dbReference type="GO" id="GO:0005886">
    <property type="term" value="C:plasma membrane"/>
    <property type="evidence" value="ECO:0007669"/>
    <property type="project" value="UniProtKB-SubCell"/>
</dbReference>
<accession>A0AAW2LSU4</accession>
<keyword evidence="5" id="KW-0418">Kinase</keyword>
<dbReference type="Pfam" id="PF00069">
    <property type="entry name" value="Pkinase"/>
    <property type="match status" value="1"/>
</dbReference>
<dbReference type="PROSITE" id="PS50011">
    <property type="entry name" value="PROTEIN_KINASE_DOM"/>
    <property type="match status" value="1"/>
</dbReference>
<dbReference type="GO" id="GO:0005524">
    <property type="term" value="F:ATP binding"/>
    <property type="evidence" value="ECO:0007669"/>
    <property type="project" value="InterPro"/>
</dbReference>
<feature type="domain" description="Protein kinase" evidence="4">
    <location>
        <begin position="85"/>
        <end position="418"/>
    </location>
</feature>
<dbReference type="InterPro" id="IPR050823">
    <property type="entry name" value="Plant_Ser_Thr_Prot_Kinase"/>
</dbReference>
<dbReference type="AlphaFoldDB" id="A0AAW2LSU4"/>
<comment type="caution">
    <text evidence="5">The sequence shown here is derived from an EMBL/GenBank/DDBJ whole genome shotgun (WGS) entry which is preliminary data.</text>
</comment>
<dbReference type="InterPro" id="IPR011009">
    <property type="entry name" value="Kinase-like_dom_sf"/>
</dbReference>
<reference evidence="5" key="1">
    <citation type="submission" date="2020-06" db="EMBL/GenBank/DDBJ databases">
        <authorList>
            <person name="Li T."/>
            <person name="Hu X."/>
            <person name="Zhang T."/>
            <person name="Song X."/>
            <person name="Zhang H."/>
            <person name="Dai N."/>
            <person name="Sheng W."/>
            <person name="Hou X."/>
            <person name="Wei L."/>
        </authorList>
    </citation>
    <scope>NUCLEOTIDE SEQUENCE</scope>
    <source>
        <strain evidence="5">KEN8</strain>
        <tissue evidence="5">Leaf</tissue>
    </source>
</reference>
<protein>
    <submittedName>
        <fullName evidence="5">Serine/threonine-protein kinase PCRK1</fullName>
    </submittedName>
</protein>
<keyword evidence="2" id="KW-1003">Cell membrane</keyword>
<evidence type="ECO:0000313" key="5">
    <source>
        <dbReference type="EMBL" id="KAL0322214.1"/>
    </source>
</evidence>
<keyword evidence="2" id="KW-0472">Membrane</keyword>
<keyword evidence="5" id="KW-0808">Transferase</keyword>
<dbReference type="PANTHER" id="PTHR45621">
    <property type="entry name" value="OS01G0588500 PROTEIN-RELATED"/>
    <property type="match status" value="1"/>
</dbReference>
<sequence>MRCFQFSNSNKTDEPKTTKSTSGRSTTSTSTDQDVRKSGSEYSSQNISDISSASSAKISFASLSQRPSNLRVFTFAELKTATRNFSRSLMLGEGGFGPVYRGVLRETHDSSKRIDIAVKQLSSRGLQASYLLPNILELSFSHKQGHKEWVTEVNVLGIVEHPNLVKLIGYCAEDDERGIQRLLVYEYMPNRSVQDHISSRFHAPLPWATRLKVAQDAAQGLAYLHEGMEFQEYEWIFRSDSLVGYVGNSRTLSSEISSHQTFSWMTSGTQSSPILVGEIGPCRWIKPCLDSGKRNCSSSSDKVVGTIGYAAPEYIQTGRLTSKSDVWSYGIFLYELITGRRPLDRNRPKNEEKLLDWVRPHLADMKKFEQILDPRLNGKYDLKSAQKLAAIANRCLLRHPKNRPRMSQVLEMVNHVIEATSVESPDGTVERSPLTDDDEKYAEESLKRRFLHHLIGDNKCLGWRSWRQELLKTN</sequence>
<name>A0AAW2LSU4_9LAMI</name>